<proteinExistence type="predicted"/>
<dbReference type="Proteomes" id="UP001642484">
    <property type="component" value="Unassembled WGS sequence"/>
</dbReference>
<protein>
    <submittedName>
        <fullName evidence="1">Uncharacterized protein</fullName>
    </submittedName>
</protein>
<gene>
    <name evidence="1" type="ORF">CCMP2556_LOCUS12520</name>
</gene>
<comment type="caution">
    <text evidence="1">The sequence shown here is derived from an EMBL/GenBank/DDBJ whole genome shotgun (WGS) entry which is preliminary data.</text>
</comment>
<organism evidence="1 2">
    <name type="scientific">Durusdinium trenchii</name>
    <dbReference type="NCBI Taxonomy" id="1381693"/>
    <lineage>
        <taxon>Eukaryota</taxon>
        <taxon>Sar</taxon>
        <taxon>Alveolata</taxon>
        <taxon>Dinophyceae</taxon>
        <taxon>Suessiales</taxon>
        <taxon>Symbiodiniaceae</taxon>
        <taxon>Durusdinium</taxon>
    </lineage>
</organism>
<keyword evidence="2" id="KW-1185">Reference proteome</keyword>
<sequence length="99" mass="11433">YIRTALKYRAAFKFRARNDVFYKKHWSKSKARLRVSGGKKLKDSGIYTTKFCQAVADVWMAASASGMQCLARPPLFSDYKTLWQESFRGSTVEEDPRIL</sequence>
<reference evidence="1 2" key="1">
    <citation type="submission" date="2024-02" db="EMBL/GenBank/DDBJ databases">
        <authorList>
            <person name="Chen Y."/>
            <person name="Shah S."/>
            <person name="Dougan E. K."/>
            <person name="Thang M."/>
            <person name="Chan C."/>
        </authorList>
    </citation>
    <scope>NUCLEOTIDE SEQUENCE [LARGE SCALE GENOMIC DNA]</scope>
</reference>
<accession>A0ABP0JQ01</accession>
<dbReference type="EMBL" id="CAXAMN010006113">
    <property type="protein sequence ID" value="CAK9016515.1"/>
    <property type="molecule type" value="Genomic_DNA"/>
</dbReference>
<name>A0ABP0JQ01_9DINO</name>
<feature type="non-terminal residue" evidence="1">
    <location>
        <position position="1"/>
    </location>
</feature>
<evidence type="ECO:0000313" key="1">
    <source>
        <dbReference type="EMBL" id="CAK9016515.1"/>
    </source>
</evidence>
<evidence type="ECO:0000313" key="2">
    <source>
        <dbReference type="Proteomes" id="UP001642484"/>
    </source>
</evidence>